<dbReference type="CDD" id="cd00405">
    <property type="entry name" value="PRAI"/>
    <property type="match status" value="1"/>
</dbReference>
<dbReference type="UniPathway" id="UPA00035">
    <property type="reaction ID" value="UER00042"/>
</dbReference>
<keyword evidence="5" id="KW-0057">Aromatic amino acid biosynthesis</keyword>
<keyword evidence="4" id="KW-0822">Tryptophan biosynthesis</keyword>
<reference evidence="8" key="1">
    <citation type="submission" date="2018-06" db="EMBL/GenBank/DDBJ databases">
        <authorList>
            <person name="Zhirakovskaya E."/>
        </authorList>
    </citation>
    <scope>NUCLEOTIDE SEQUENCE</scope>
</reference>
<dbReference type="EMBL" id="UOGB01000259">
    <property type="protein sequence ID" value="VAX23074.1"/>
    <property type="molecule type" value="Genomic_DNA"/>
</dbReference>
<dbReference type="AlphaFoldDB" id="A0A3B1CGH5"/>
<keyword evidence="3" id="KW-0028">Amino-acid biosynthesis</keyword>
<dbReference type="GO" id="GO:0000162">
    <property type="term" value="P:L-tryptophan biosynthetic process"/>
    <property type="evidence" value="ECO:0007669"/>
    <property type="project" value="UniProtKB-UniPathway"/>
</dbReference>
<dbReference type="HAMAP" id="MF_00135">
    <property type="entry name" value="PRAI"/>
    <property type="match status" value="1"/>
</dbReference>
<evidence type="ECO:0000256" key="6">
    <source>
        <dbReference type="ARBA" id="ARBA00023235"/>
    </source>
</evidence>
<name>A0A3B1CGH5_9ZZZZ</name>
<dbReference type="PANTHER" id="PTHR42894">
    <property type="entry name" value="N-(5'-PHOSPHORIBOSYL)ANTHRANILATE ISOMERASE"/>
    <property type="match status" value="1"/>
</dbReference>
<dbReference type="InterPro" id="IPR011060">
    <property type="entry name" value="RibuloseP-bd_barrel"/>
</dbReference>
<comment type="pathway">
    <text evidence="1">Amino-acid biosynthesis; L-tryptophan biosynthesis; L-tryptophan from chorismate: step 3/5.</text>
</comment>
<dbReference type="InterPro" id="IPR001240">
    <property type="entry name" value="PRAI_dom"/>
</dbReference>
<feature type="domain" description="N-(5'phosphoribosyl) anthranilate isomerase (PRAI)" evidence="7">
    <location>
        <begin position="3"/>
        <end position="216"/>
    </location>
</feature>
<evidence type="ECO:0000259" key="7">
    <source>
        <dbReference type="Pfam" id="PF00697"/>
    </source>
</evidence>
<dbReference type="GO" id="GO:0004640">
    <property type="term" value="F:phosphoribosylanthranilate isomerase activity"/>
    <property type="evidence" value="ECO:0007669"/>
    <property type="project" value="UniProtKB-EC"/>
</dbReference>
<evidence type="ECO:0000256" key="3">
    <source>
        <dbReference type="ARBA" id="ARBA00022605"/>
    </source>
</evidence>
<accession>A0A3B1CGH5</accession>
<evidence type="ECO:0000256" key="2">
    <source>
        <dbReference type="ARBA" id="ARBA00012572"/>
    </source>
</evidence>
<dbReference type="SUPFAM" id="SSF51366">
    <property type="entry name" value="Ribulose-phoshate binding barrel"/>
    <property type="match status" value="1"/>
</dbReference>
<evidence type="ECO:0000256" key="1">
    <source>
        <dbReference type="ARBA" id="ARBA00004664"/>
    </source>
</evidence>
<protein>
    <recommendedName>
        <fullName evidence="2">phosphoribosylanthranilate isomerase</fullName>
        <ecNumber evidence="2">5.3.1.24</ecNumber>
    </recommendedName>
</protein>
<proteinExistence type="inferred from homology"/>
<dbReference type="InterPro" id="IPR044643">
    <property type="entry name" value="TrpF_fam"/>
</dbReference>
<dbReference type="Pfam" id="PF00697">
    <property type="entry name" value="PRAI"/>
    <property type="match status" value="1"/>
</dbReference>
<evidence type="ECO:0000256" key="5">
    <source>
        <dbReference type="ARBA" id="ARBA00023141"/>
    </source>
</evidence>
<dbReference type="InterPro" id="IPR013785">
    <property type="entry name" value="Aldolase_TIM"/>
</dbReference>
<dbReference type="Gene3D" id="3.20.20.70">
    <property type="entry name" value="Aldolase class I"/>
    <property type="match status" value="1"/>
</dbReference>
<keyword evidence="6 8" id="KW-0413">Isomerase</keyword>
<sequence length="222" mass="23909">MKVKICGQTSFADCEMSVKRGTDFLGVVIGVEWSPRSLDKNRALPIFEAFRDRTFMLTFNRAINDSYLDEIKILDPYALQLTGQEPPEAVSDLKKHVGRLIYKSVHLSPEGEGDEGDVSKTVVESIHIYADAGADGIVLDTACKNMYGGTGKKSNWEVAAKIVGLSPLPVFLAGGINPDNVIEAVKTPGIYGIDLASGVESSKGKKSALKLDALFEKIGSVS</sequence>
<gene>
    <name evidence="8" type="ORF">MNBD_NITROSPINAE03-364</name>
</gene>
<organism evidence="8">
    <name type="scientific">hydrothermal vent metagenome</name>
    <dbReference type="NCBI Taxonomy" id="652676"/>
    <lineage>
        <taxon>unclassified sequences</taxon>
        <taxon>metagenomes</taxon>
        <taxon>ecological metagenomes</taxon>
    </lineage>
</organism>
<evidence type="ECO:0000313" key="8">
    <source>
        <dbReference type="EMBL" id="VAX23074.1"/>
    </source>
</evidence>
<dbReference type="EC" id="5.3.1.24" evidence="2"/>
<dbReference type="PANTHER" id="PTHR42894:SF1">
    <property type="entry name" value="N-(5'-PHOSPHORIBOSYL)ANTHRANILATE ISOMERASE"/>
    <property type="match status" value="1"/>
</dbReference>
<evidence type="ECO:0000256" key="4">
    <source>
        <dbReference type="ARBA" id="ARBA00022822"/>
    </source>
</evidence>